<evidence type="ECO:0000313" key="4">
    <source>
        <dbReference type="EMBL" id="EHQ59188.1"/>
    </source>
</evidence>
<proteinExistence type="predicted"/>
<dbReference type="InterPro" id="IPR000644">
    <property type="entry name" value="CBS_dom"/>
</dbReference>
<dbReference type="STRING" id="1131935.PDENDC454_26703"/>
<dbReference type="Pfam" id="PF00571">
    <property type="entry name" value="CBS"/>
    <property type="match status" value="2"/>
</dbReference>
<reference evidence="4 5" key="1">
    <citation type="journal article" date="2012" name="J. Bacteriol.">
        <title>Genome Sequence of the Pattern-Forming Social Bacterium Paenibacillus dendritiformis C454 Chiral Morphotype.</title>
        <authorList>
            <person name="Sirota-Madi A."/>
            <person name="Olender T."/>
            <person name="Helman Y."/>
            <person name="Brainis I."/>
            <person name="Finkelshtein A."/>
            <person name="Roth D."/>
            <person name="Hagai E."/>
            <person name="Leshkowitz D."/>
            <person name="Brodsky L."/>
            <person name="Galatenko V."/>
            <person name="Nikolaev V."/>
            <person name="Gutnick D.L."/>
            <person name="Lancet D."/>
            <person name="Ben-Jacob E."/>
        </authorList>
    </citation>
    <scope>NUCLEOTIDE SEQUENCE [LARGE SCALE GENOMIC DNA]</scope>
    <source>
        <strain evidence="4 5">C454</strain>
    </source>
</reference>
<dbReference type="SUPFAM" id="SSF54631">
    <property type="entry name" value="CBS-domain pair"/>
    <property type="match status" value="1"/>
</dbReference>
<comment type="caution">
    <text evidence="4">The sequence shown here is derived from an EMBL/GenBank/DDBJ whole genome shotgun (WGS) entry which is preliminary data.</text>
</comment>
<dbReference type="EMBL" id="AHKH01000174">
    <property type="protein sequence ID" value="EHQ59188.1"/>
    <property type="molecule type" value="Genomic_DNA"/>
</dbReference>
<dbReference type="SMART" id="SM00116">
    <property type="entry name" value="CBS"/>
    <property type="match status" value="2"/>
</dbReference>
<feature type="domain" description="CBS" evidence="3">
    <location>
        <begin position="107"/>
        <end position="164"/>
    </location>
</feature>
<accession>H3SP32</accession>
<keyword evidence="5" id="KW-1185">Reference proteome</keyword>
<evidence type="ECO:0000313" key="5">
    <source>
        <dbReference type="Proteomes" id="UP000003900"/>
    </source>
</evidence>
<name>H3SP32_9BACL</name>
<keyword evidence="1 2" id="KW-0129">CBS domain</keyword>
<dbReference type="PATRIC" id="fig|1131935.3.peg.5523"/>
<dbReference type="PANTHER" id="PTHR43080">
    <property type="entry name" value="CBS DOMAIN-CONTAINING PROTEIN CBSX3, MITOCHONDRIAL"/>
    <property type="match status" value="1"/>
</dbReference>
<dbReference type="PROSITE" id="PS51371">
    <property type="entry name" value="CBS"/>
    <property type="match status" value="2"/>
</dbReference>
<dbReference type="Proteomes" id="UP000003900">
    <property type="component" value="Unassembled WGS sequence"/>
</dbReference>
<evidence type="ECO:0000259" key="3">
    <source>
        <dbReference type="PROSITE" id="PS51371"/>
    </source>
</evidence>
<dbReference type="RefSeq" id="WP_006679807.1">
    <property type="nucleotide sequence ID" value="NZ_AHKH01000174.1"/>
</dbReference>
<evidence type="ECO:0000256" key="2">
    <source>
        <dbReference type="PROSITE-ProRule" id="PRU00703"/>
    </source>
</evidence>
<protein>
    <submittedName>
        <fullName evidence="4">CBS domain-containing protein</fullName>
    </submittedName>
</protein>
<dbReference type="InterPro" id="IPR051257">
    <property type="entry name" value="Diverse_CBS-Domain"/>
</dbReference>
<evidence type="ECO:0000256" key="1">
    <source>
        <dbReference type="ARBA" id="ARBA00023122"/>
    </source>
</evidence>
<organism evidence="4 5">
    <name type="scientific">Paenibacillus dendritiformis C454</name>
    <dbReference type="NCBI Taxonomy" id="1131935"/>
    <lineage>
        <taxon>Bacteria</taxon>
        <taxon>Bacillati</taxon>
        <taxon>Bacillota</taxon>
        <taxon>Bacilli</taxon>
        <taxon>Bacillales</taxon>
        <taxon>Paenibacillaceae</taxon>
        <taxon>Paenibacillus</taxon>
    </lineage>
</organism>
<dbReference type="PANTHER" id="PTHR43080:SF2">
    <property type="entry name" value="CBS DOMAIN-CONTAINING PROTEIN"/>
    <property type="match status" value="1"/>
</dbReference>
<dbReference type="InterPro" id="IPR046342">
    <property type="entry name" value="CBS_dom_sf"/>
</dbReference>
<sequence length="164" mass="18797">MDRREQELAMLASDIMVRRVIKVKETDTVETAIERFAAYRVSALPVVNERNEISGLISQRDVMQYIRNFDIKFWIFQTYMPLPVYIDEEAIGSKWQRLAGRNVMEIAARDVTTVPVDSNIEEVATLFCNRRVQKVIVERNGVLAGMISRGDIIRYLAECASAAH</sequence>
<dbReference type="AlphaFoldDB" id="H3SP32"/>
<gene>
    <name evidence="4" type="ORF">PDENDC454_26703</name>
</gene>
<dbReference type="Gene3D" id="3.10.580.10">
    <property type="entry name" value="CBS-domain"/>
    <property type="match status" value="1"/>
</dbReference>
<feature type="domain" description="CBS" evidence="3">
    <location>
        <begin position="16"/>
        <end position="73"/>
    </location>
</feature>